<dbReference type="AlphaFoldDB" id="A0A6P2QZR0"/>
<dbReference type="PROSITE" id="PS51257">
    <property type="entry name" value="PROKAR_LIPOPROTEIN"/>
    <property type="match status" value="1"/>
</dbReference>
<dbReference type="InterPro" id="IPR008928">
    <property type="entry name" value="6-hairpin_glycosidase_sf"/>
</dbReference>
<protein>
    <submittedName>
        <fullName evidence="2">Lipoprotein</fullName>
    </submittedName>
</protein>
<evidence type="ECO:0000313" key="2">
    <source>
        <dbReference type="EMBL" id="VWC25315.1"/>
    </source>
</evidence>
<feature type="signal peptide" evidence="1">
    <location>
        <begin position="1"/>
        <end position="21"/>
    </location>
</feature>
<name>A0A6P2QZR0_9BURK</name>
<keyword evidence="3" id="KW-1185">Reference proteome</keyword>
<feature type="chain" id="PRO_5026971917" evidence="1">
    <location>
        <begin position="22"/>
        <end position="715"/>
    </location>
</feature>
<sequence length="715" mass="76836">MNMRRFTKSLCLGFVCAGLLAACNDDDVQSSGTSSNSAALSFRMDTGGQINAFYRQDKVAAHLLVRSSTKPRLLVVFPAGNSGTGLWFDDTAQPVSWSLDTPPSALSAPDTHGRPLYGIGADVSVDTDTLTIRQGLLGNVRFLRDFNGGATIPPEIVTAPTIQRSVTQWQRDRIDGAPGQMLRITLRDGGSIATAAGGKLVLRAAAGARTLKLHVDALSGETPLSPILRADLLAPSANPDPVSQNVLEFLSFHDKLLAGSWQYDTYFGRDTLISVRMLMPVLEPAAIEAGLTSVLSRLSDDGKVAHEEGIGEFALVDNAKHGRPNDATPTYDYKMIDSDYLLAPIAAAWLIDDTRGQARAAAYLAQRGSDGQTNGSRLVVNLLHVAATAQPFAQQPSVPNLIRLRPGEIVGNWRDSTDGLGGGVYPYDVNAVLVPAALRAANAFLARGLLDPYLDAGQRATLANTATEAATWEQQAPPLFQVSVPAAQAATEVSAYASSTGVPAGTAPGAPLTFYALSLDQQGTPIPVMNSDGGFALLFGTPADDQLQRIVTDVTRPFPTGLVTDVGMLIANPAYANQALWPKFTSSAYHGTVIWSWQQAMWVAGLDRQLARQDLSDATRTLLTQARQTIWQVISNGRDMRTSEMWTWSYVNGRYQTDAFGTRSADATEANAAQLWSTTYLAIRDPQLRAGKYWWQASQRMQDAQPERAAAIASR</sequence>
<proteinExistence type="predicted"/>
<dbReference type="SUPFAM" id="SSF48208">
    <property type="entry name" value="Six-hairpin glycosidases"/>
    <property type="match status" value="1"/>
</dbReference>
<keyword evidence="2" id="KW-0449">Lipoprotein</keyword>
<dbReference type="EMBL" id="CABVPN010000044">
    <property type="protein sequence ID" value="VWC25315.1"/>
    <property type="molecule type" value="Genomic_DNA"/>
</dbReference>
<evidence type="ECO:0000313" key="3">
    <source>
        <dbReference type="Proteomes" id="UP000494125"/>
    </source>
</evidence>
<organism evidence="2 3">
    <name type="scientific">Burkholderia diffusa</name>
    <dbReference type="NCBI Taxonomy" id="488732"/>
    <lineage>
        <taxon>Bacteria</taxon>
        <taxon>Pseudomonadati</taxon>
        <taxon>Pseudomonadota</taxon>
        <taxon>Betaproteobacteria</taxon>
        <taxon>Burkholderiales</taxon>
        <taxon>Burkholderiaceae</taxon>
        <taxon>Burkholderia</taxon>
        <taxon>Burkholderia cepacia complex</taxon>
    </lineage>
</organism>
<dbReference type="Proteomes" id="UP000494125">
    <property type="component" value="Unassembled WGS sequence"/>
</dbReference>
<dbReference type="GO" id="GO:0005975">
    <property type="term" value="P:carbohydrate metabolic process"/>
    <property type="evidence" value="ECO:0007669"/>
    <property type="project" value="InterPro"/>
</dbReference>
<evidence type="ECO:0000256" key="1">
    <source>
        <dbReference type="SAM" id="SignalP"/>
    </source>
</evidence>
<accession>A0A6P2QZR0</accession>
<reference evidence="2 3" key="1">
    <citation type="submission" date="2019-09" db="EMBL/GenBank/DDBJ databases">
        <authorList>
            <person name="Depoorter E."/>
        </authorList>
    </citation>
    <scope>NUCLEOTIDE SEQUENCE [LARGE SCALE GENOMIC DNA]</scope>
    <source>
        <strain evidence="2">LMG 24065</strain>
    </source>
</reference>
<gene>
    <name evidence="2" type="ORF">BDI24065_06083</name>
</gene>
<keyword evidence="1" id="KW-0732">Signal</keyword>